<feature type="region of interest" description="Disordered" evidence="1">
    <location>
        <begin position="129"/>
        <end position="150"/>
    </location>
</feature>
<reference evidence="2" key="1">
    <citation type="submission" date="2023-10" db="EMBL/GenBank/DDBJ databases">
        <title>Genome assembly of Pristionchus species.</title>
        <authorList>
            <person name="Yoshida K."/>
            <person name="Sommer R.J."/>
        </authorList>
    </citation>
    <scope>NUCLEOTIDE SEQUENCE</scope>
    <source>
        <strain evidence="2">RS0144</strain>
    </source>
</reference>
<keyword evidence="3" id="KW-1185">Reference proteome</keyword>
<feature type="region of interest" description="Disordered" evidence="1">
    <location>
        <begin position="343"/>
        <end position="393"/>
    </location>
</feature>
<name>A0AAV5SXB3_9BILA</name>
<comment type="caution">
    <text evidence="2">The sequence shown here is derived from an EMBL/GenBank/DDBJ whole genome shotgun (WGS) entry which is preliminary data.</text>
</comment>
<proteinExistence type="predicted"/>
<sequence length="452" mass="51700">KVQAEFGWLRKKRWIEPFFFGRIECVEKMVRAAKNRLEKEKMGWAEMSEKQQDEVCINVWIGMEILQTMQLPGMKDYPSEFKWTCMNNEREDGDAIVQEMCTSLLERLLVASRDFERHWTTTVVEALERNQQGESNPDHRECEQQGRSARSEAVGELTAVIEEIEGIFERSVSLALLHSEPATPNRDATAIFDCQRVVGRAVEGSERGEEQVVMAIRRLTRLARTLGGRLTSPYHVANSSVLAAAVCEMGFQLEERLKGDEGRRMRRALERMNERVVGGMKEFLISRRPTVPAHRSISVPSPPVRRPVVPVGRSATTVIRKKEGYDSAPAKSPGFLMPTELREARSKLPPRPAVESRYRMKSRERRNDDEKEGRGGGGVGGKNRFMIKPDPHCRRSREVASIEQKWGRMLEGETAFLKSALREERREGAERLARDITREVLEELEGRNRKVL</sequence>
<evidence type="ECO:0000313" key="2">
    <source>
        <dbReference type="EMBL" id="GMS87385.1"/>
    </source>
</evidence>
<feature type="non-terminal residue" evidence="2">
    <location>
        <position position="1"/>
    </location>
</feature>
<dbReference type="Proteomes" id="UP001432027">
    <property type="component" value="Unassembled WGS sequence"/>
</dbReference>
<evidence type="ECO:0000313" key="3">
    <source>
        <dbReference type="Proteomes" id="UP001432027"/>
    </source>
</evidence>
<evidence type="ECO:0000256" key="1">
    <source>
        <dbReference type="SAM" id="MobiDB-lite"/>
    </source>
</evidence>
<accession>A0AAV5SXB3</accession>
<protein>
    <submittedName>
        <fullName evidence="2">Uncharacterized protein</fullName>
    </submittedName>
</protein>
<dbReference type="EMBL" id="BTSX01000003">
    <property type="protein sequence ID" value="GMS87385.1"/>
    <property type="molecule type" value="Genomic_DNA"/>
</dbReference>
<feature type="compositionally biased region" description="Basic and acidic residues" evidence="1">
    <location>
        <begin position="365"/>
        <end position="374"/>
    </location>
</feature>
<gene>
    <name evidence="2" type="ORF">PENTCL1PPCAC_9560</name>
</gene>
<organism evidence="2 3">
    <name type="scientific">Pristionchus entomophagus</name>
    <dbReference type="NCBI Taxonomy" id="358040"/>
    <lineage>
        <taxon>Eukaryota</taxon>
        <taxon>Metazoa</taxon>
        <taxon>Ecdysozoa</taxon>
        <taxon>Nematoda</taxon>
        <taxon>Chromadorea</taxon>
        <taxon>Rhabditida</taxon>
        <taxon>Rhabditina</taxon>
        <taxon>Diplogasteromorpha</taxon>
        <taxon>Diplogasteroidea</taxon>
        <taxon>Neodiplogasteridae</taxon>
        <taxon>Pristionchus</taxon>
    </lineage>
</organism>
<dbReference type="AlphaFoldDB" id="A0AAV5SXB3"/>